<keyword evidence="10" id="KW-1185">Reference proteome</keyword>
<dbReference type="NCBIfam" id="TIGR00500">
    <property type="entry name" value="met_pdase_I"/>
    <property type="match status" value="1"/>
</dbReference>
<protein>
    <recommendedName>
        <fullName evidence="6 7">Methionine aminopeptidase</fullName>
        <shortName evidence="6">MAP</shortName>
        <shortName evidence="6">MetAP</shortName>
        <ecNumber evidence="6 7">3.4.11.18</ecNumber>
    </recommendedName>
    <alternativeName>
        <fullName evidence="6">Peptidase M</fullName>
    </alternativeName>
</protein>
<reference evidence="9" key="1">
    <citation type="submission" date="2020-10" db="EMBL/GenBank/DDBJ databases">
        <title>Ca. Dormibacterota MAGs.</title>
        <authorList>
            <person name="Montgomery K."/>
        </authorList>
    </citation>
    <scope>NUCLEOTIDE SEQUENCE [LARGE SCALE GENOMIC DNA]</scope>
    <source>
        <strain evidence="9">SC8812_S17_10</strain>
    </source>
</reference>
<feature type="binding site" evidence="6">
    <location>
        <position position="77"/>
    </location>
    <ligand>
        <name>substrate</name>
    </ligand>
</feature>
<evidence type="ECO:0000256" key="6">
    <source>
        <dbReference type="HAMAP-Rule" id="MF_01974"/>
    </source>
</evidence>
<comment type="function">
    <text evidence="1 6">Removes the N-terminal methionine from nascent proteins. The N-terminal methionine is often cleaved when the second residue in the primary sequence is small and uncharged (Met-Ala-, Cys, Gly, Pro, Ser, Thr, or Val). Requires deformylation of the N(alpha)-formylated initiator methionine before it can be hydrolyzed.</text>
</comment>
<dbReference type="GO" id="GO:0004239">
    <property type="term" value="F:initiator methionyl aminopeptidase activity"/>
    <property type="evidence" value="ECO:0007669"/>
    <property type="project" value="UniProtKB-UniRule"/>
</dbReference>
<dbReference type="PROSITE" id="PS00680">
    <property type="entry name" value="MAP_1"/>
    <property type="match status" value="1"/>
</dbReference>
<comment type="catalytic activity">
    <reaction evidence="6 7">
        <text>Release of N-terminal amino acids, preferentially methionine, from peptides and arylamides.</text>
        <dbReference type="EC" id="3.4.11.18"/>
    </reaction>
</comment>
<dbReference type="GO" id="GO:0005829">
    <property type="term" value="C:cytosol"/>
    <property type="evidence" value="ECO:0007669"/>
    <property type="project" value="TreeGrafter"/>
</dbReference>
<dbReference type="Pfam" id="PF00557">
    <property type="entry name" value="Peptidase_M24"/>
    <property type="match status" value="1"/>
</dbReference>
<feature type="domain" description="Peptidase M24" evidence="8">
    <location>
        <begin position="11"/>
        <end position="238"/>
    </location>
</feature>
<accession>A0A934K7W0</accession>
<evidence type="ECO:0000256" key="4">
    <source>
        <dbReference type="ARBA" id="ARBA00022723"/>
    </source>
</evidence>
<dbReference type="Gene3D" id="3.90.230.10">
    <property type="entry name" value="Creatinase/methionine aminopeptidase superfamily"/>
    <property type="match status" value="1"/>
</dbReference>
<gene>
    <name evidence="6 9" type="primary">map</name>
    <name evidence="9" type="ORF">JF922_12450</name>
</gene>
<dbReference type="HAMAP" id="MF_01974">
    <property type="entry name" value="MetAP_1"/>
    <property type="match status" value="1"/>
</dbReference>
<feature type="binding site" evidence="6">
    <location>
        <position position="105"/>
    </location>
    <ligand>
        <name>a divalent metal cation</name>
        <dbReference type="ChEBI" id="CHEBI:60240"/>
        <label>1</label>
    </ligand>
</feature>
<evidence type="ECO:0000256" key="7">
    <source>
        <dbReference type="RuleBase" id="RU003653"/>
    </source>
</evidence>
<dbReference type="SUPFAM" id="SSF55920">
    <property type="entry name" value="Creatinase/aminopeptidase"/>
    <property type="match status" value="1"/>
</dbReference>
<dbReference type="EMBL" id="JAEKNR010000132">
    <property type="protein sequence ID" value="MBJ7598877.1"/>
    <property type="molecule type" value="Genomic_DNA"/>
</dbReference>
<feature type="binding site" evidence="6">
    <location>
        <position position="105"/>
    </location>
    <ligand>
        <name>a divalent metal cation</name>
        <dbReference type="ChEBI" id="CHEBI:60240"/>
        <label>2</label>
        <note>catalytic</note>
    </ligand>
</feature>
<comment type="subunit">
    <text evidence="6">Monomer.</text>
</comment>
<dbReference type="InterPro" id="IPR000994">
    <property type="entry name" value="Pept_M24"/>
</dbReference>
<dbReference type="GO" id="GO:0006508">
    <property type="term" value="P:proteolysis"/>
    <property type="evidence" value="ECO:0007669"/>
    <property type="project" value="UniProtKB-KW"/>
</dbReference>
<comment type="caution">
    <text evidence="9">The sequence shown here is derived from an EMBL/GenBank/DDBJ whole genome shotgun (WGS) entry which is preliminary data.</text>
</comment>
<dbReference type="AlphaFoldDB" id="A0A934K7W0"/>
<dbReference type="EC" id="3.4.11.18" evidence="6 7"/>
<keyword evidence="2 6" id="KW-0031">Aminopeptidase</keyword>
<feature type="binding site" evidence="6">
    <location>
        <position position="232"/>
    </location>
    <ligand>
        <name>a divalent metal cation</name>
        <dbReference type="ChEBI" id="CHEBI:60240"/>
        <label>2</label>
        <note>catalytic</note>
    </ligand>
</feature>
<feature type="binding site" evidence="6">
    <location>
        <position position="232"/>
    </location>
    <ligand>
        <name>a divalent metal cation</name>
        <dbReference type="ChEBI" id="CHEBI:60240"/>
        <label>1</label>
    </ligand>
</feature>
<dbReference type="PRINTS" id="PR00599">
    <property type="entry name" value="MAPEPTIDASE"/>
</dbReference>
<proteinExistence type="inferred from homology"/>
<dbReference type="PANTHER" id="PTHR43330">
    <property type="entry name" value="METHIONINE AMINOPEPTIDASE"/>
    <property type="match status" value="1"/>
</dbReference>
<dbReference type="InterPro" id="IPR002467">
    <property type="entry name" value="Pept_M24A_MAP1"/>
</dbReference>
<feature type="binding site" evidence="6">
    <location>
        <position position="175"/>
    </location>
    <ligand>
        <name>substrate</name>
    </ligand>
</feature>
<name>A0A934K7W0_9BACT</name>
<feature type="binding site" evidence="6">
    <location>
        <position position="168"/>
    </location>
    <ligand>
        <name>a divalent metal cation</name>
        <dbReference type="ChEBI" id="CHEBI:60240"/>
        <label>2</label>
        <note>catalytic</note>
    </ligand>
</feature>
<dbReference type="Proteomes" id="UP000612893">
    <property type="component" value="Unassembled WGS sequence"/>
</dbReference>
<evidence type="ECO:0000313" key="10">
    <source>
        <dbReference type="Proteomes" id="UP000612893"/>
    </source>
</evidence>
<evidence type="ECO:0000256" key="2">
    <source>
        <dbReference type="ARBA" id="ARBA00022438"/>
    </source>
</evidence>
<dbReference type="RefSeq" id="WP_338202081.1">
    <property type="nucleotide sequence ID" value="NZ_JAEKNR010000132.1"/>
</dbReference>
<dbReference type="InterPro" id="IPR036005">
    <property type="entry name" value="Creatinase/aminopeptidase-like"/>
</dbReference>
<evidence type="ECO:0000256" key="1">
    <source>
        <dbReference type="ARBA" id="ARBA00002521"/>
    </source>
</evidence>
<feature type="binding site" evidence="6">
    <location>
        <position position="94"/>
    </location>
    <ligand>
        <name>a divalent metal cation</name>
        <dbReference type="ChEBI" id="CHEBI:60240"/>
        <label>1</label>
    </ligand>
</feature>
<keyword evidence="3 6" id="KW-0645">Protease</keyword>
<comment type="similarity">
    <text evidence="6">Belongs to the peptidase M24A family. Methionine aminopeptidase type 1 subfamily.</text>
</comment>
<sequence length="260" mass="27920">MINLKTNHEIELMARAGQVLEGVVEELKGAIRPGVRTIELDRLAERRMRAAGARPGFLGYHGFPNSICVSINDEAVHGIPGRRRILDGDIVSLDLGLVLEGFWADMGCTVAVGKVSSEAERLIQVTEECLDVAVRHAQPGGHLGDISAAVQQHAEAAGFSVIRQFVGHGIGRQMHEDPQVPNFGLAGTGPELRPGMTLAIEPMVNQGSQDVYIKPDGWTVCTSDGSLSAYFEHTVAITREGPRILTRSSGASDRKVRLAG</sequence>
<keyword evidence="5 6" id="KW-0378">Hydrolase</keyword>
<dbReference type="PANTHER" id="PTHR43330:SF27">
    <property type="entry name" value="METHIONINE AMINOPEPTIDASE"/>
    <property type="match status" value="1"/>
</dbReference>
<dbReference type="CDD" id="cd01086">
    <property type="entry name" value="MetAP1"/>
    <property type="match status" value="1"/>
</dbReference>
<keyword evidence="4 6" id="KW-0479">Metal-binding</keyword>
<evidence type="ECO:0000256" key="5">
    <source>
        <dbReference type="ARBA" id="ARBA00022801"/>
    </source>
</evidence>
<evidence type="ECO:0000259" key="8">
    <source>
        <dbReference type="Pfam" id="PF00557"/>
    </source>
</evidence>
<evidence type="ECO:0000256" key="3">
    <source>
        <dbReference type="ARBA" id="ARBA00022670"/>
    </source>
</evidence>
<organism evidence="9 10">
    <name type="scientific">Candidatus Nephthysia bennettiae</name>
    <dbReference type="NCBI Taxonomy" id="3127016"/>
    <lineage>
        <taxon>Bacteria</taxon>
        <taxon>Bacillati</taxon>
        <taxon>Candidatus Dormiibacterota</taxon>
        <taxon>Candidatus Dormibacteria</taxon>
        <taxon>Candidatus Dormibacterales</taxon>
        <taxon>Candidatus Dormibacteraceae</taxon>
        <taxon>Candidatus Nephthysia</taxon>
    </lineage>
</organism>
<evidence type="ECO:0000313" key="9">
    <source>
        <dbReference type="EMBL" id="MBJ7598877.1"/>
    </source>
</evidence>
<feature type="binding site" evidence="6">
    <location>
        <position position="201"/>
    </location>
    <ligand>
        <name>a divalent metal cation</name>
        <dbReference type="ChEBI" id="CHEBI:60240"/>
        <label>2</label>
        <note>catalytic</note>
    </ligand>
</feature>
<dbReference type="InterPro" id="IPR001714">
    <property type="entry name" value="Pept_M24_MAP"/>
</dbReference>
<dbReference type="GO" id="GO:0046872">
    <property type="term" value="F:metal ion binding"/>
    <property type="evidence" value="ECO:0007669"/>
    <property type="project" value="UniProtKB-UniRule"/>
</dbReference>
<comment type="cofactor">
    <cofactor evidence="6">
        <name>Co(2+)</name>
        <dbReference type="ChEBI" id="CHEBI:48828"/>
    </cofactor>
    <cofactor evidence="6">
        <name>Zn(2+)</name>
        <dbReference type="ChEBI" id="CHEBI:29105"/>
    </cofactor>
    <cofactor evidence="6">
        <name>Mn(2+)</name>
        <dbReference type="ChEBI" id="CHEBI:29035"/>
    </cofactor>
    <cofactor evidence="6">
        <name>Fe(2+)</name>
        <dbReference type="ChEBI" id="CHEBI:29033"/>
    </cofactor>
    <text evidence="6">Binds 2 divalent metal cations per subunit. Has a high-affinity and a low affinity metal-binding site. The true nature of the physiological cofactor is under debate. The enzyme is active with cobalt, zinc, manganese or divalent iron ions. Most likely, methionine aminopeptidases function as mononuclear Fe(2+)-metalloproteases under physiological conditions, and the catalytically relevant metal-binding site has been assigned to the histidine-containing high-affinity site.</text>
</comment>
<dbReference type="GO" id="GO:0070006">
    <property type="term" value="F:metalloaminopeptidase activity"/>
    <property type="evidence" value="ECO:0007669"/>
    <property type="project" value="UniProtKB-UniRule"/>
</dbReference>